<dbReference type="InterPro" id="IPR021799">
    <property type="entry name" value="PIN-like_prokaryotic"/>
</dbReference>
<proteinExistence type="predicted"/>
<name>A0A9E7NEL9_9EURY</name>
<keyword evidence="2" id="KW-1185">Reference proteome</keyword>
<organism evidence="1 2">
    <name type="scientific">Natronosalvus rutilus</name>
    <dbReference type="NCBI Taxonomy" id="2953753"/>
    <lineage>
        <taxon>Archaea</taxon>
        <taxon>Methanobacteriati</taxon>
        <taxon>Methanobacteriota</taxon>
        <taxon>Stenosarchaea group</taxon>
        <taxon>Halobacteria</taxon>
        <taxon>Halobacteriales</taxon>
        <taxon>Natrialbaceae</taxon>
        <taxon>Natronosalvus</taxon>
    </lineage>
</organism>
<dbReference type="EMBL" id="CP100356">
    <property type="protein sequence ID" value="UTF55628.1"/>
    <property type="molecule type" value="Genomic_DNA"/>
</dbReference>
<sequence length="172" mass="18541">MTRLVADTSALVSLGIAADSNPNPLSLCLNIHDVLVPEMVVEELQEIASYDDDHGQAASTVLAQTTEMTVQSVDLDAEFPLDDGENAAVTLANNIDATLFLCDEFNCLGLIHASLADTRLVTTPTLLSVFVRTDQLTSNEALTLLDDISAARSWDANSYVQRARSLLTEEES</sequence>
<dbReference type="GeneID" id="73292322"/>
<reference evidence="1" key="1">
    <citation type="submission" date="2022-06" db="EMBL/GenBank/DDBJ databases">
        <title>Diverse halophilic archaea isolated from saline environments.</title>
        <authorList>
            <person name="Cui H.-L."/>
        </authorList>
    </citation>
    <scope>NUCLEOTIDE SEQUENCE</scope>
    <source>
        <strain evidence="1">WLHS1</strain>
        <plasmid evidence="1">unnamed1</plasmid>
    </source>
</reference>
<geneLocation type="plasmid" evidence="1 2">
    <name>unnamed1</name>
</geneLocation>
<protein>
    <submittedName>
        <fullName evidence="1">Uncharacterized protein</fullName>
    </submittedName>
</protein>
<dbReference type="Pfam" id="PF11848">
    <property type="entry name" value="DUF3368"/>
    <property type="match status" value="1"/>
</dbReference>
<dbReference type="KEGG" id="sawl:NGM29_19710"/>
<accession>A0A9E7NEL9</accession>
<keyword evidence="1" id="KW-0614">Plasmid</keyword>
<dbReference type="Proteomes" id="UP001056855">
    <property type="component" value="Plasmid unnamed1"/>
</dbReference>
<evidence type="ECO:0000313" key="2">
    <source>
        <dbReference type="Proteomes" id="UP001056855"/>
    </source>
</evidence>
<gene>
    <name evidence="1" type="ORF">NGM29_19710</name>
</gene>
<evidence type="ECO:0000313" key="1">
    <source>
        <dbReference type="EMBL" id="UTF55628.1"/>
    </source>
</evidence>
<dbReference type="RefSeq" id="WP_254160858.1">
    <property type="nucleotide sequence ID" value="NZ_CP100356.1"/>
</dbReference>
<dbReference type="AlphaFoldDB" id="A0A9E7NEL9"/>